<evidence type="ECO:0000256" key="3">
    <source>
        <dbReference type="ARBA" id="ARBA00022989"/>
    </source>
</evidence>
<evidence type="ECO:0000313" key="6">
    <source>
        <dbReference type="EMBL" id="QQZ63756.1"/>
    </source>
</evidence>
<evidence type="ECO:0000256" key="4">
    <source>
        <dbReference type="ARBA" id="ARBA00023136"/>
    </source>
</evidence>
<dbReference type="PANTHER" id="PTHR36116">
    <property type="entry name" value="UPF0060 MEMBRANE PROTEIN YNFA"/>
    <property type="match status" value="1"/>
</dbReference>
<dbReference type="AlphaFoldDB" id="A0A974PHT1"/>
<dbReference type="EMBL" id="CP068595">
    <property type="protein sequence ID" value="QQZ63756.1"/>
    <property type="molecule type" value="Genomic_DNA"/>
</dbReference>
<gene>
    <name evidence="6" type="ORF">JI735_15760</name>
</gene>
<dbReference type="KEGG" id="pson:JI735_15760"/>
<keyword evidence="2 5" id="KW-0812">Transmembrane</keyword>
<reference evidence="6 7" key="1">
    <citation type="submission" date="2021-01" db="EMBL/GenBank/DDBJ databases">
        <title>Whole genome sequence of Paenibacillus sonchi LMG 24727 for comparative genomics.</title>
        <authorList>
            <person name="Lee G."/>
            <person name="Kim M.-J."/>
            <person name="Lim K."/>
            <person name="Shin J.-H."/>
        </authorList>
    </citation>
    <scope>NUCLEOTIDE SEQUENCE [LARGE SCALE GENOMIC DNA]</scope>
    <source>
        <strain evidence="6 7">LMG 24727</strain>
    </source>
</reference>
<evidence type="ECO:0000313" key="7">
    <source>
        <dbReference type="Proteomes" id="UP000595841"/>
    </source>
</evidence>
<feature type="transmembrane region" description="Helical" evidence="5">
    <location>
        <begin position="32"/>
        <end position="48"/>
    </location>
</feature>
<feature type="transmembrane region" description="Helical" evidence="5">
    <location>
        <begin position="60"/>
        <end position="78"/>
    </location>
</feature>
<keyword evidence="7" id="KW-1185">Reference proteome</keyword>
<evidence type="ECO:0000256" key="2">
    <source>
        <dbReference type="ARBA" id="ARBA00022692"/>
    </source>
</evidence>
<organism evidence="6 7">
    <name type="scientific">Paenibacillus sonchi</name>
    <dbReference type="NCBI Taxonomy" id="373687"/>
    <lineage>
        <taxon>Bacteria</taxon>
        <taxon>Bacillati</taxon>
        <taxon>Bacillota</taxon>
        <taxon>Bacilli</taxon>
        <taxon>Bacillales</taxon>
        <taxon>Paenibacillaceae</taxon>
        <taxon>Paenibacillus</taxon>
        <taxon>Paenibacillus sonchi group</taxon>
    </lineage>
</organism>
<dbReference type="Pfam" id="PF02694">
    <property type="entry name" value="UPF0060"/>
    <property type="match status" value="1"/>
</dbReference>
<name>A0A974PHT1_9BACL</name>
<proteinExistence type="predicted"/>
<protein>
    <submittedName>
        <fullName evidence="6">YnfA family protein</fullName>
    </submittedName>
</protein>
<evidence type="ECO:0000256" key="1">
    <source>
        <dbReference type="ARBA" id="ARBA00022475"/>
    </source>
</evidence>
<dbReference type="PANTHER" id="PTHR36116:SF1">
    <property type="entry name" value="UPF0060 MEMBRANE PROTEIN YNFA"/>
    <property type="match status" value="1"/>
</dbReference>
<keyword evidence="1" id="KW-1003">Cell membrane</keyword>
<dbReference type="InterPro" id="IPR003844">
    <property type="entry name" value="UPF0060"/>
</dbReference>
<keyword evidence="4 5" id="KW-0472">Membrane</keyword>
<dbReference type="Proteomes" id="UP000595841">
    <property type="component" value="Chromosome"/>
</dbReference>
<evidence type="ECO:0000256" key="5">
    <source>
        <dbReference type="SAM" id="Phobius"/>
    </source>
</evidence>
<accession>A0A974PHT1</accession>
<keyword evidence="3 5" id="KW-1133">Transmembrane helix</keyword>
<sequence length="129" mass="14681">MIIAILLFIVAGLAENGGGYLVWLWLREARPLWYGLVGALILVAYGIIPTLQKFPFFGRVYAAYGGVFIVLAVLWGWLVDKKHPISMTGWVPALFFVRRSHAIDWLCVVYTLRVHHFGEAAKRGRWSTY</sequence>
<dbReference type="GO" id="GO:0005886">
    <property type="term" value="C:plasma membrane"/>
    <property type="evidence" value="ECO:0007669"/>
    <property type="project" value="TreeGrafter"/>
</dbReference>